<dbReference type="EMBL" id="LXQA010124889">
    <property type="protein sequence ID" value="MCI21449.1"/>
    <property type="molecule type" value="Genomic_DNA"/>
</dbReference>
<dbReference type="Proteomes" id="UP000265520">
    <property type="component" value="Unassembled WGS sequence"/>
</dbReference>
<evidence type="ECO:0000313" key="2">
    <source>
        <dbReference type="Proteomes" id="UP000265520"/>
    </source>
</evidence>
<sequence>GRLIAVDIMVMMVSFIVDMAKGKLLVQPIPLVI</sequence>
<organism evidence="1 2">
    <name type="scientific">Trifolium medium</name>
    <dbReference type="NCBI Taxonomy" id="97028"/>
    <lineage>
        <taxon>Eukaryota</taxon>
        <taxon>Viridiplantae</taxon>
        <taxon>Streptophyta</taxon>
        <taxon>Embryophyta</taxon>
        <taxon>Tracheophyta</taxon>
        <taxon>Spermatophyta</taxon>
        <taxon>Magnoliopsida</taxon>
        <taxon>eudicotyledons</taxon>
        <taxon>Gunneridae</taxon>
        <taxon>Pentapetalae</taxon>
        <taxon>rosids</taxon>
        <taxon>fabids</taxon>
        <taxon>Fabales</taxon>
        <taxon>Fabaceae</taxon>
        <taxon>Papilionoideae</taxon>
        <taxon>50 kb inversion clade</taxon>
        <taxon>NPAAA clade</taxon>
        <taxon>Hologalegina</taxon>
        <taxon>IRL clade</taxon>
        <taxon>Trifolieae</taxon>
        <taxon>Trifolium</taxon>
    </lineage>
</organism>
<dbReference type="AlphaFoldDB" id="A0A392QC37"/>
<evidence type="ECO:0000313" key="1">
    <source>
        <dbReference type="EMBL" id="MCI21449.1"/>
    </source>
</evidence>
<protein>
    <submittedName>
        <fullName evidence="1">Uncharacterized protein</fullName>
    </submittedName>
</protein>
<reference evidence="1 2" key="1">
    <citation type="journal article" date="2018" name="Front. Plant Sci.">
        <title>Red Clover (Trifolium pratense) and Zigzag Clover (T. medium) - A Picture of Genomic Similarities and Differences.</title>
        <authorList>
            <person name="Dluhosova J."/>
            <person name="Istvanek J."/>
            <person name="Nedelnik J."/>
            <person name="Repkova J."/>
        </authorList>
    </citation>
    <scope>NUCLEOTIDE SEQUENCE [LARGE SCALE GENOMIC DNA]</scope>
    <source>
        <strain evidence="2">cv. 10/8</strain>
        <tissue evidence="1">Leaf</tissue>
    </source>
</reference>
<feature type="non-terminal residue" evidence="1">
    <location>
        <position position="1"/>
    </location>
</feature>
<keyword evidence="2" id="KW-1185">Reference proteome</keyword>
<proteinExistence type="predicted"/>
<name>A0A392QC37_9FABA</name>
<accession>A0A392QC37</accession>
<comment type="caution">
    <text evidence="1">The sequence shown here is derived from an EMBL/GenBank/DDBJ whole genome shotgun (WGS) entry which is preliminary data.</text>
</comment>